<feature type="transmembrane region" description="Helical" evidence="11">
    <location>
        <begin position="282"/>
        <end position="301"/>
    </location>
</feature>
<dbReference type="InterPro" id="IPR003660">
    <property type="entry name" value="HAMP_dom"/>
</dbReference>
<keyword evidence="10" id="KW-0175">Coiled coil</keyword>
<feature type="domain" description="HAMP" evidence="13">
    <location>
        <begin position="302"/>
        <end position="357"/>
    </location>
</feature>
<evidence type="ECO:0000259" key="13">
    <source>
        <dbReference type="PROSITE" id="PS50885"/>
    </source>
</evidence>
<evidence type="ECO:0000256" key="8">
    <source>
        <dbReference type="ARBA" id="ARBA00029447"/>
    </source>
</evidence>
<evidence type="ECO:0000256" key="9">
    <source>
        <dbReference type="PROSITE-ProRule" id="PRU00284"/>
    </source>
</evidence>
<keyword evidence="6 11" id="KW-0472">Membrane</keyword>
<evidence type="ECO:0000313" key="15">
    <source>
        <dbReference type="Proteomes" id="UP000422764"/>
    </source>
</evidence>
<evidence type="ECO:0000256" key="1">
    <source>
        <dbReference type="ARBA" id="ARBA00004651"/>
    </source>
</evidence>
<comment type="subcellular location">
    <subcellularLocation>
        <location evidence="1">Cell membrane</location>
        <topology evidence="1">Multi-pass membrane protein</topology>
    </subcellularLocation>
</comment>
<keyword evidence="7 9" id="KW-0807">Transducer</keyword>
<evidence type="ECO:0000256" key="6">
    <source>
        <dbReference type="ARBA" id="ARBA00023136"/>
    </source>
</evidence>
<keyword evidence="5 11" id="KW-1133">Transmembrane helix</keyword>
<dbReference type="GO" id="GO:0005886">
    <property type="term" value="C:plasma membrane"/>
    <property type="evidence" value="ECO:0007669"/>
    <property type="project" value="UniProtKB-SubCell"/>
</dbReference>
<dbReference type="Gene3D" id="6.10.340.10">
    <property type="match status" value="1"/>
</dbReference>
<dbReference type="AlphaFoldDB" id="A0A6I6EZK4"/>
<dbReference type="Pfam" id="PF02743">
    <property type="entry name" value="dCache_1"/>
    <property type="match status" value="1"/>
</dbReference>
<evidence type="ECO:0000256" key="3">
    <source>
        <dbReference type="ARBA" id="ARBA00022500"/>
    </source>
</evidence>
<dbReference type="PANTHER" id="PTHR32089:SF112">
    <property type="entry name" value="LYSOZYME-LIKE PROTEIN-RELATED"/>
    <property type="match status" value="1"/>
</dbReference>
<protein>
    <submittedName>
        <fullName evidence="14">HAMP domain-containing protein</fullName>
    </submittedName>
</protein>
<dbReference type="SUPFAM" id="SSF58104">
    <property type="entry name" value="Methyl-accepting chemotaxis protein (MCP) signaling domain"/>
    <property type="match status" value="1"/>
</dbReference>
<keyword evidence="15" id="KW-1185">Reference proteome</keyword>
<dbReference type="InterPro" id="IPR033479">
    <property type="entry name" value="dCache_1"/>
</dbReference>
<reference evidence="14 15" key="1">
    <citation type="submission" date="2019-12" db="EMBL/GenBank/DDBJ databases">
        <title>Genome sequenceing of Clostridium bovifaecis.</title>
        <authorList>
            <person name="Yao Y."/>
        </authorList>
    </citation>
    <scope>NUCLEOTIDE SEQUENCE [LARGE SCALE GENOMIC DNA]</scope>
    <source>
        <strain evidence="14 15">BXX</strain>
    </source>
</reference>
<organism evidence="14 15">
    <name type="scientific">Clostridium bovifaecis</name>
    <dbReference type="NCBI Taxonomy" id="2184719"/>
    <lineage>
        <taxon>Bacteria</taxon>
        <taxon>Bacillati</taxon>
        <taxon>Bacillota</taxon>
        <taxon>Clostridia</taxon>
        <taxon>Eubacteriales</taxon>
        <taxon>Clostridiaceae</taxon>
        <taxon>Clostridium</taxon>
    </lineage>
</organism>
<feature type="domain" description="Methyl-accepting transducer" evidence="12">
    <location>
        <begin position="376"/>
        <end position="633"/>
    </location>
</feature>
<dbReference type="CDD" id="cd12914">
    <property type="entry name" value="PDC1_DGC_like"/>
    <property type="match status" value="1"/>
</dbReference>
<accession>A0A6I6EZK4</accession>
<evidence type="ECO:0000256" key="10">
    <source>
        <dbReference type="SAM" id="Coils"/>
    </source>
</evidence>
<dbReference type="EMBL" id="CP046522">
    <property type="protein sequence ID" value="QGU96376.1"/>
    <property type="molecule type" value="Genomic_DNA"/>
</dbReference>
<dbReference type="SUPFAM" id="SSF103190">
    <property type="entry name" value="Sensory domain-like"/>
    <property type="match status" value="1"/>
</dbReference>
<evidence type="ECO:0000256" key="5">
    <source>
        <dbReference type="ARBA" id="ARBA00022989"/>
    </source>
</evidence>
<keyword evidence="3" id="KW-0145">Chemotaxis</keyword>
<gene>
    <name evidence="14" type="ORF">GOM49_15890</name>
</gene>
<dbReference type="InterPro" id="IPR004089">
    <property type="entry name" value="MCPsignal_dom"/>
</dbReference>
<dbReference type="SMART" id="SM00283">
    <property type="entry name" value="MA"/>
    <property type="match status" value="1"/>
</dbReference>
<name>A0A6I6EZK4_9CLOT</name>
<keyword evidence="4 11" id="KW-0812">Transmembrane</keyword>
<dbReference type="PROSITE" id="PS50885">
    <property type="entry name" value="HAMP"/>
    <property type="match status" value="1"/>
</dbReference>
<dbReference type="PANTHER" id="PTHR32089">
    <property type="entry name" value="METHYL-ACCEPTING CHEMOTAXIS PROTEIN MCPB"/>
    <property type="match status" value="1"/>
</dbReference>
<dbReference type="Gene3D" id="1.10.287.950">
    <property type="entry name" value="Methyl-accepting chemotaxis protein"/>
    <property type="match status" value="1"/>
</dbReference>
<comment type="similarity">
    <text evidence="8">Belongs to the methyl-accepting chemotaxis (MCP) protein family.</text>
</comment>
<keyword evidence="2" id="KW-1003">Cell membrane</keyword>
<feature type="coiled-coil region" evidence="10">
    <location>
        <begin position="580"/>
        <end position="617"/>
    </location>
</feature>
<dbReference type="GO" id="GO:0007165">
    <property type="term" value="P:signal transduction"/>
    <property type="evidence" value="ECO:0007669"/>
    <property type="project" value="UniProtKB-KW"/>
</dbReference>
<sequence length="662" mass="72103">MRSIKTKLIMYFSILILASSITIGVMSLQKSSKTITKEAEKALSSLVFEGVRVTESRVETEKRALEMLAYREDIQGMDWKTQQPILKKQLKKTGFIDIAVVQTNGIAYYSNGTISQLGDRDYVKKALSGESCVSNPLISKVTNQLVLMYAAPIERDGKIVGVLVGRRDANALSNVIDDTGYGESGYAYMINGKGTVIAHPDREMVLKQYNPIEEAKKDINQKSVATLLEKVLKEKAGVSKYSFQDNDLYAGYAPVTGTDWILIVTANEKEVLSAIPELQKTVLIVIIVILIGSIVITYLIGSSIIKPIIKTIQHSEKIASLDITEDVPEKLLRNKDEIGTLSKALQNITNAIREIINEISNASEQVTAASEELMATSEQSATAAEEVSKTVEEIARGASEQARNTEEGSFKAALLGETIEKDANNMMDLNAASSKVTEVIDEGLKEIENLSKITEESNSATKEIYKVILKTNDSSNEIGQASNVIASIAEQTNLLALNAAIEAARAGEAGKGFAVVAEEIRKLAEQSSTSTKVIDRMVNELQSNSQEAVNIMEKVSAISKEQTNSVTNNKDKYISIAKAINEAEKVVEQLNTSGEKMERMKNEILNALKNLSTIAEENAAATQQATASMEEQAASMEEIAGSSEGLADLAQKLQSIIMKFKF</sequence>
<dbReference type="CDD" id="cd12912">
    <property type="entry name" value="PDC2_MCP_like"/>
    <property type="match status" value="1"/>
</dbReference>
<evidence type="ECO:0000259" key="12">
    <source>
        <dbReference type="PROSITE" id="PS50111"/>
    </source>
</evidence>
<dbReference type="Gene3D" id="3.30.450.20">
    <property type="entry name" value="PAS domain"/>
    <property type="match status" value="1"/>
</dbReference>
<evidence type="ECO:0000313" key="14">
    <source>
        <dbReference type="EMBL" id="QGU96376.1"/>
    </source>
</evidence>
<dbReference type="GO" id="GO:0006935">
    <property type="term" value="P:chemotaxis"/>
    <property type="evidence" value="ECO:0007669"/>
    <property type="project" value="UniProtKB-KW"/>
</dbReference>
<dbReference type="PROSITE" id="PS50111">
    <property type="entry name" value="CHEMOTAXIS_TRANSDUC_2"/>
    <property type="match status" value="1"/>
</dbReference>
<feature type="transmembrane region" description="Helical" evidence="11">
    <location>
        <begin position="9"/>
        <end position="28"/>
    </location>
</feature>
<dbReference type="InterPro" id="IPR029151">
    <property type="entry name" value="Sensor-like_sf"/>
</dbReference>
<dbReference type="Proteomes" id="UP000422764">
    <property type="component" value="Chromosome"/>
</dbReference>
<evidence type="ECO:0000256" key="2">
    <source>
        <dbReference type="ARBA" id="ARBA00022475"/>
    </source>
</evidence>
<proteinExistence type="inferred from homology"/>
<evidence type="ECO:0000256" key="4">
    <source>
        <dbReference type="ARBA" id="ARBA00022692"/>
    </source>
</evidence>
<evidence type="ECO:0000256" key="7">
    <source>
        <dbReference type="ARBA" id="ARBA00023224"/>
    </source>
</evidence>
<dbReference type="Pfam" id="PF00015">
    <property type="entry name" value="MCPsignal"/>
    <property type="match status" value="1"/>
</dbReference>
<dbReference type="CDD" id="cd06225">
    <property type="entry name" value="HAMP"/>
    <property type="match status" value="1"/>
</dbReference>
<evidence type="ECO:0000256" key="11">
    <source>
        <dbReference type="SAM" id="Phobius"/>
    </source>
</evidence>
<feature type="coiled-coil region" evidence="10">
    <location>
        <begin position="345"/>
        <end position="379"/>
    </location>
</feature>
<dbReference type="SMART" id="SM00304">
    <property type="entry name" value="HAMP"/>
    <property type="match status" value="1"/>
</dbReference>